<keyword evidence="4 11" id="KW-0067">ATP-binding</keyword>
<dbReference type="SUPFAM" id="SSF52540">
    <property type="entry name" value="P-loop containing nucleoside triphosphate hydrolases"/>
    <property type="match status" value="1"/>
</dbReference>
<evidence type="ECO:0000259" key="10">
    <source>
        <dbReference type="PROSITE" id="PS50929"/>
    </source>
</evidence>
<evidence type="ECO:0000256" key="2">
    <source>
        <dbReference type="ARBA" id="ARBA00022692"/>
    </source>
</evidence>
<dbReference type="SUPFAM" id="SSF90123">
    <property type="entry name" value="ABC transporter transmembrane region"/>
    <property type="match status" value="1"/>
</dbReference>
<feature type="transmembrane region" description="Helical" evidence="8">
    <location>
        <begin position="113"/>
        <end position="138"/>
    </location>
</feature>
<dbReference type="InterPro" id="IPR036640">
    <property type="entry name" value="ABC1_TM_sf"/>
</dbReference>
<dbReference type="Pfam" id="PF00005">
    <property type="entry name" value="ABC_tran"/>
    <property type="match status" value="1"/>
</dbReference>
<comment type="subcellular location">
    <subcellularLocation>
        <location evidence="1">Cell membrane</location>
        <topology evidence="1">Multi-pass membrane protein</topology>
    </subcellularLocation>
</comment>
<organism evidence="11 12">
    <name type="scientific">Dactylosporangium maewongense</name>
    <dbReference type="NCBI Taxonomy" id="634393"/>
    <lineage>
        <taxon>Bacteria</taxon>
        <taxon>Bacillati</taxon>
        <taxon>Actinomycetota</taxon>
        <taxon>Actinomycetes</taxon>
        <taxon>Micromonosporales</taxon>
        <taxon>Micromonosporaceae</taxon>
        <taxon>Dactylosporangium</taxon>
    </lineage>
</organism>
<evidence type="ECO:0000259" key="9">
    <source>
        <dbReference type="PROSITE" id="PS50893"/>
    </source>
</evidence>
<dbReference type="InterPro" id="IPR003593">
    <property type="entry name" value="AAA+_ATPase"/>
</dbReference>
<dbReference type="Proteomes" id="UP001501470">
    <property type="component" value="Unassembled WGS sequence"/>
</dbReference>
<dbReference type="InterPro" id="IPR039421">
    <property type="entry name" value="Type_1_exporter"/>
</dbReference>
<dbReference type="PROSITE" id="PS50929">
    <property type="entry name" value="ABC_TM1F"/>
    <property type="match status" value="1"/>
</dbReference>
<dbReference type="EMBL" id="BAAAQD010000005">
    <property type="protein sequence ID" value="GAA1514869.1"/>
    <property type="molecule type" value="Genomic_DNA"/>
</dbReference>
<feature type="region of interest" description="Disordered" evidence="7">
    <location>
        <begin position="1"/>
        <end position="27"/>
    </location>
</feature>
<dbReference type="PANTHER" id="PTHR43394:SF1">
    <property type="entry name" value="ATP-BINDING CASSETTE SUB-FAMILY B MEMBER 10, MITOCHONDRIAL"/>
    <property type="match status" value="1"/>
</dbReference>
<feature type="transmembrane region" description="Helical" evidence="8">
    <location>
        <begin position="218"/>
        <end position="241"/>
    </location>
</feature>
<feature type="compositionally biased region" description="Low complexity" evidence="7">
    <location>
        <begin position="10"/>
        <end position="25"/>
    </location>
</feature>
<reference evidence="11 12" key="1">
    <citation type="journal article" date="2019" name="Int. J. Syst. Evol. Microbiol.">
        <title>The Global Catalogue of Microorganisms (GCM) 10K type strain sequencing project: providing services to taxonomists for standard genome sequencing and annotation.</title>
        <authorList>
            <consortium name="The Broad Institute Genomics Platform"/>
            <consortium name="The Broad Institute Genome Sequencing Center for Infectious Disease"/>
            <person name="Wu L."/>
            <person name="Ma J."/>
        </authorList>
    </citation>
    <scope>NUCLEOTIDE SEQUENCE [LARGE SCALE GENOMIC DNA]</scope>
    <source>
        <strain evidence="11 12">JCM 15933</strain>
    </source>
</reference>
<evidence type="ECO:0000256" key="7">
    <source>
        <dbReference type="SAM" id="MobiDB-lite"/>
    </source>
</evidence>
<dbReference type="RefSeq" id="WP_344502687.1">
    <property type="nucleotide sequence ID" value="NZ_BAAAQD010000005.1"/>
</dbReference>
<keyword evidence="6 8" id="KW-0472">Membrane</keyword>
<accession>A0ABN2AB97</accession>
<feature type="transmembrane region" description="Helical" evidence="8">
    <location>
        <begin position="188"/>
        <end position="212"/>
    </location>
</feature>
<dbReference type="SMART" id="SM00382">
    <property type="entry name" value="AAA"/>
    <property type="match status" value="1"/>
</dbReference>
<dbReference type="InterPro" id="IPR003439">
    <property type="entry name" value="ABC_transporter-like_ATP-bd"/>
</dbReference>
<evidence type="ECO:0000313" key="12">
    <source>
        <dbReference type="Proteomes" id="UP001501470"/>
    </source>
</evidence>
<comment type="caution">
    <text evidence="11">The sequence shown here is derived from an EMBL/GenBank/DDBJ whole genome shotgun (WGS) entry which is preliminary data.</text>
</comment>
<feature type="compositionally biased region" description="Basic and acidic residues" evidence="7">
    <location>
        <begin position="498"/>
        <end position="547"/>
    </location>
</feature>
<feature type="region of interest" description="Disordered" evidence="7">
    <location>
        <begin position="494"/>
        <end position="547"/>
    </location>
</feature>
<sequence>MAKATVTAASRPSGSSRPSHPSGSSQLPELKASWWESHSVALASVRFSAMARRLPAVLRQAVTIAWQASRRDTVAALAFNLLAGVATAFGLLATRGVLQALFAAGPTLDRVRAAVPSLVVVAAATFVRSGLSIIAGWAQARLEPQVLTTAERRLFELTTQVKLAAFDDAGFSDEMERARNRGSLAVQFLTRGAIDLTAGLAGLAATAVTLALLHPVLLGALLLASVPAAWAAVRAARLAYLSNHARTSRRRRLWMLSDLMANRATAAELRAFTMRPFLLREYDIMAGAETRTELEVVRRQTMTRLVGGVFSGVATFGVYVALGALLVDHRLPLAAAGTAVLALQAARNALALAVTNVNRVYEEGLYFNDYTDFLARAGERMPPVTREATVRAPASIEVRDATLHYAETDAPAVLGANLTVHRGQTIALVGENGSGKTSLARLIAGLYHPDSGTVSWDGTPLSTVDPEDAWQHVAMVSQEYWHWPFTAERNILLGTNDAPRDGTNDAPRDGTNDAPRDGPRDAPRDAPRDGPRDGTNDEPRDEPRENTHDGLVEAAARKAGAHDMIAGLPAGYDTLLSRNFAGGQDLSGGQWQRLAAARAFYRDAPVLICDEPSAALDARAEHALFAALRAGAPDRITVLITHRLANVRHADHIYVLHEGHVVEHGAHLDLLAAGGTYAELFALQATGYTAA</sequence>
<dbReference type="InterPro" id="IPR027417">
    <property type="entry name" value="P-loop_NTPase"/>
</dbReference>
<evidence type="ECO:0000256" key="5">
    <source>
        <dbReference type="ARBA" id="ARBA00022989"/>
    </source>
</evidence>
<proteinExistence type="predicted"/>
<evidence type="ECO:0000256" key="1">
    <source>
        <dbReference type="ARBA" id="ARBA00004651"/>
    </source>
</evidence>
<evidence type="ECO:0000313" key="11">
    <source>
        <dbReference type="EMBL" id="GAA1514869.1"/>
    </source>
</evidence>
<dbReference type="PROSITE" id="PS50893">
    <property type="entry name" value="ABC_TRANSPORTER_2"/>
    <property type="match status" value="1"/>
</dbReference>
<dbReference type="GO" id="GO:0005524">
    <property type="term" value="F:ATP binding"/>
    <property type="evidence" value="ECO:0007669"/>
    <property type="project" value="UniProtKB-KW"/>
</dbReference>
<keyword evidence="12" id="KW-1185">Reference proteome</keyword>
<keyword evidence="2 8" id="KW-0812">Transmembrane</keyword>
<feature type="transmembrane region" description="Helical" evidence="8">
    <location>
        <begin position="305"/>
        <end position="327"/>
    </location>
</feature>
<keyword evidence="5 8" id="KW-1133">Transmembrane helix</keyword>
<evidence type="ECO:0000256" key="6">
    <source>
        <dbReference type="ARBA" id="ARBA00023136"/>
    </source>
</evidence>
<gene>
    <name evidence="11" type="ORF">GCM10009827_032060</name>
</gene>
<dbReference type="PANTHER" id="PTHR43394">
    <property type="entry name" value="ATP-DEPENDENT PERMEASE MDL1, MITOCHONDRIAL"/>
    <property type="match status" value="1"/>
</dbReference>
<evidence type="ECO:0000256" key="8">
    <source>
        <dbReference type="SAM" id="Phobius"/>
    </source>
</evidence>
<dbReference type="InterPro" id="IPR011527">
    <property type="entry name" value="ABC1_TM_dom"/>
</dbReference>
<feature type="domain" description="ABC transporter" evidence="9">
    <location>
        <begin position="398"/>
        <end position="683"/>
    </location>
</feature>
<name>A0ABN2AB97_9ACTN</name>
<evidence type="ECO:0000256" key="4">
    <source>
        <dbReference type="ARBA" id="ARBA00022840"/>
    </source>
</evidence>
<feature type="transmembrane region" description="Helical" evidence="8">
    <location>
        <begin position="74"/>
        <end position="93"/>
    </location>
</feature>
<dbReference type="Gene3D" id="3.40.50.300">
    <property type="entry name" value="P-loop containing nucleotide triphosphate hydrolases"/>
    <property type="match status" value="1"/>
</dbReference>
<evidence type="ECO:0000256" key="3">
    <source>
        <dbReference type="ARBA" id="ARBA00022741"/>
    </source>
</evidence>
<feature type="domain" description="ABC transmembrane type-1" evidence="10">
    <location>
        <begin position="74"/>
        <end position="362"/>
    </location>
</feature>
<keyword evidence="3" id="KW-0547">Nucleotide-binding</keyword>
<protein>
    <submittedName>
        <fullName evidence="11">ABC transporter ATP-binding protein</fullName>
    </submittedName>
</protein>
<dbReference type="Gene3D" id="1.20.1560.10">
    <property type="entry name" value="ABC transporter type 1, transmembrane domain"/>
    <property type="match status" value="1"/>
</dbReference>